<proteinExistence type="predicted"/>
<reference evidence="1 2" key="1">
    <citation type="submission" date="2024-01" db="EMBL/GenBank/DDBJ databases">
        <title>The genomes of 5 underutilized Papilionoideae crops provide insights into root nodulation and disease resistance.</title>
        <authorList>
            <person name="Yuan L."/>
        </authorList>
    </citation>
    <scope>NUCLEOTIDE SEQUENCE [LARGE SCALE GENOMIC DNA]</scope>
    <source>
        <strain evidence="1">LY-2023</strain>
        <tissue evidence="1">Leaf</tissue>
    </source>
</reference>
<sequence>MKHPDTCTGEYQKLHVKSTCYYMPQLELESYSSSQPFDSFKLFSHENPNVCSQSYDMSVKSAAAAAAGGRPCT</sequence>
<accession>A0AAN9K2V4</accession>
<name>A0AAN9K2V4_CLITE</name>
<gene>
    <name evidence="1" type="ORF">RJT34_05951</name>
</gene>
<organism evidence="1 2">
    <name type="scientific">Clitoria ternatea</name>
    <name type="common">Butterfly pea</name>
    <dbReference type="NCBI Taxonomy" id="43366"/>
    <lineage>
        <taxon>Eukaryota</taxon>
        <taxon>Viridiplantae</taxon>
        <taxon>Streptophyta</taxon>
        <taxon>Embryophyta</taxon>
        <taxon>Tracheophyta</taxon>
        <taxon>Spermatophyta</taxon>
        <taxon>Magnoliopsida</taxon>
        <taxon>eudicotyledons</taxon>
        <taxon>Gunneridae</taxon>
        <taxon>Pentapetalae</taxon>
        <taxon>rosids</taxon>
        <taxon>fabids</taxon>
        <taxon>Fabales</taxon>
        <taxon>Fabaceae</taxon>
        <taxon>Papilionoideae</taxon>
        <taxon>50 kb inversion clade</taxon>
        <taxon>NPAAA clade</taxon>
        <taxon>indigoferoid/millettioid clade</taxon>
        <taxon>Phaseoleae</taxon>
        <taxon>Clitoria</taxon>
    </lineage>
</organism>
<protein>
    <submittedName>
        <fullName evidence="1">Uncharacterized protein</fullName>
    </submittedName>
</protein>
<dbReference type="AlphaFoldDB" id="A0AAN9K2V4"/>
<evidence type="ECO:0000313" key="2">
    <source>
        <dbReference type="Proteomes" id="UP001359559"/>
    </source>
</evidence>
<dbReference type="Proteomes" id="UP001359559">
    <property type="component" value="Unassembled WGS sequence"/>
</dbReference>
<dbReference type="EMBL" id="JAYKXN010000002">
    <property type="protein sequence ID" value="KAK7309323.1"/>
    <property type="molecule type" value="Genomic_DNA"/>
</dbReference>
<comment type="caution">
    <text evidence="1">The sequence shown here is derived from an EMBL/GenBank/DDBJ whole genome shotgun (WGS) entry which is preliminary data.</text>
</comment>
<evidence type="ECO:0000313" key="1">
    <source>
        <dbReference type="EMBL" id="KAK7309323.1"/>
    </source>
</evidence>
<keyword evidence="2" id="KW-1185">Reference proteome</keyword>